<dbReference type="InterPro" id="IPR029058">
    <property type="entry name" value="AB_hydrolase_fold"/>
</dbReference>
<evidence type="ECO:0000313" key="2">
    <source>
        <dbReference type="Proteomes" id="UP001642260"/>
    </source>
</evidence>
<dbReference type="Gene3D" id="3.40.50.1820">
    <property type="entry name" value="alpha/beta hydrolase"/>
    <property type="match status" value="1"/>
</dbReference>
<name>A0ABC8M1H2_ERUVS</name>
<comment type="caution">
    <text evidence="1">The sequence shown here is derived from an EMBL/GenBank/DDBJ whole genome shotgun (WGS) entry which is preliminary data.</text>
</comment>
<dbReference type="EMBL" id="CAKOAT010834043">
    <property type="protein sequence ID" value="CAH8389443.1"/>
    <property type="molecule type" value="Genomic_DNA"/>
</dbReference>
<dbReference type="Proteomes" id="UP001642260">
    <property type="component" value="Unassembled WGS sequence"/>
</dbReference>
<evidence type="ECO:0000313" key="1">
    <source>
        <dbReference type="EMBL" id="CAH8389443.1"/>
    </source>
</evidence>
<dbReference type="AlphaFoldDB" id="A0ABC8M1H2"/>
<accession>A0ABC8M1H2</accession>
<proteinExistence type="predicted"/>
<sequence length="158" mass="17809">MANLYTLLVDLKLGATPTRSIAEVLGDHECRGSIAEVVEGHECIRVVTSNGYGILLERIQRWVSSGVVGSPAFTAYKRGYDIYVGNFRCFVSKDHVNKNISSKNFWSYSINDHAREDIPTMIEKIHDIKTSELRVYQSNVEDVAHKEQPYKLCISLTA</sequence>
<dbReference type="PANTHER" id="PTHR11005">
    <property type="entry name" value="LYSOSOMAL ACID LIPASE-RELATED"/>
    <property type="match status" value="1"/>
</dbReference>
<organism evidence="1 2">
    <name type="scientific">Eruca vesicaria subsp. sativa</name>
    <name type="common">Garden rocket</name>
    <name type="synonym">Eruca sativa</name>
    <dbReference type="NCBI Taxonomy" id="29727"/>
    <lineage>
        <taxon>Eukaryota</taxon>
        <taxon>Viridiplantae</taxon>
        <taxon>Streptophyta</taxon>
        <taxon>Embryophyta</taxon>
        <taxon>Tracheophyta</taxon>
        <taxon>Spermatophyta</taxon>
        <taxon>Magnoliopsida</taxon>
        <taxon>eudicotyledons</taxon>
        <taxon>Gunneridae</taxon>
        <taxon>Pentapetalae</taxon>
        <taxon>rosids</taxon>
        <taxon>malvids</taxon>
        <taxon>Brassicales</taxon>
        <taxon>Brassicaceae</taxon>
        <taxon>Brassiceae</taxon>
        <taxon>Eruca</taxon>
    </lineage>
</organism>
<reference evidence="1 2" key="1">
    <citation type="submission" date="2022-03" db="EMBL/GenBank/DDBJ databases">
        <authorList>
            <person name="Macdonald S."/>
            <person name="Ahmed S."/>
            <person name="Newling K."/>
        </authorList>
    </citation>
    <scope>NUCLEOTIDE SEQUENCE [LARGE SCALE GENOMIC DNA]</scope>
</reference>
<keyword evidence="2" id="KW-1185">Reference proteome</keyword>
<gene>
    <name evidence="1" type="ORF">ERUC_LOCUS41926</name>
</gene>
<protein>
    <submittedName>
        <fullName evidence="1">Uncharacterized protein</fullName>
    </submittedName>
</protein>